<evidence type="ECO:0000256" key="9">
    <source>
        <dbReference type="SAM" id="MobiDB-lite"/>
    </source>
</evidence>
<feature type="region of interest" description="Disordered" evidence="9">
    <location>
        <begin position="152"/>
        <end position="275"/>
    </location>
</feature>
<keyword evidence="4 8" id="KW-0547">Nucleotide-binding</keyword>
<dbReference type="InterPro" id="IPR003096">
    <property type="entry name" value="SM22_calponin"/>
</dbReference>
<dbReference type="PROSITE" id="PS50081">
    <property type="entry name" value="ZF_DAG_PE_2"/>
    <property type="match status" value="1"/>
</dbReference>
<dbReference type="PRINTS" id="PR00109">
    <property type="entry name" value="TYRKINASE"/>
</dbReference>
<dbReference type="SUPFAM" id="SSF47576">
    <property type="entry name" value="Calponin-homology domain, CH-domain"/>
    <property type="match status" value="1"/>
</dbReference>
<dbReference type="InterPro" id="IPR001245">
    <property type="entry name" value="Ser-Thr/Tyr_kinase_cat_dom"/>
</dbReference>
<dbReference type="Gene3D" id="1.10.510.10">
    <property type="entry name" value="Transferase(Phosphotransferase) domain 1"/>
    <property type="match status" value="1"/>
</dbReference>
<dbReference type="Proteomes" id="UP001448207">
    <property type="component" value="Unassembled WGS sequence"/>
</dbReference>
<dbReference type="InterPro" id="IPR046349">
    <property type="entry name" value="C1-like_sf"/>
</dbReference>
<feature type="compositionally biased region" description="Basic and acidic residues" evidence="9">
    <location>
        <begin position="192"/>
        <end position="208"/>
    </location>
</feature>
<feature type="compositionally biased region" description="Polar residues" evidence="9">
    <location>
        <begin position="250"/>
        <end position="272"/>
    </location>
</feature>
<evidence type="ECO:0000256" key="3">
    <source>
        <dbReference type="ARBA" id="ARBA00022723"/>
    </source>
</evidence>
<feature type="binding site" evidence="8">
    <location>
        <position position="432"/>
    </location>
    <ligand>
        <name>ATP</name>
        <dbReference type="ChEBI" id="CHEBI:30616"/>
    </ligand>
</feature>
<feature type="region of interest" description="Disordered" evidence="9">
    <location>
        <begin position="847"/>
        <end position="867"/>
    </location>
</feature>
<evidence type="ECO:0000256" key="8">
    <source>
        <dbReference type="PROSITE-ProRule" id="PRU10141"/>
    </source>
</evidence>
<gene>
    <name evidence="13" type="ORF">J3Q64DRAFT_1665261</name>
</gene>
<keyword evidence="6" id="KW-0862">Zinc</keyword>
<evidence type="ECO:0000256" key="2">
    <source>
        <dbReference type="ARBA" id="ARBA00022679"/>
    </source>
</evidence>
<evidence type="ECO:0000256" key="1">
    <source>
        <dbReference type="ARBA" id="ARBA00022527"/>
    </source>
</evidence>
<evidence type="ECO:0000256" key="5">
    <source>
        <dbReference type="ARBA" id="ARBA00022777"/>
    </source>
</evidence>
<evidence type="ECO:0000256" key="6">
    <source>
        <dbReference type="ARBA" id="ARBA00022833"/>
    </source>
</evidence>
<organism evidence="13 14">
    <name type="scientific">Phycomyces blakesleeanus</name>
    <dbReference type="NCBI Taxonomy" id="4837"/>
    <lineage>
        <taxon>Eukaryota</taxon>
        <taxon>Fungi</taxon>
        <taxon>Fungi incertae sedis</taxon>
        <taxon>Mucoromycota</taxon>
        <taxon>Mucoromycotina</taxon>
        <taxon>Mucoromycetes</taxon>
        <taxon>Mucorales</taxon>
        <taxon>Phycomycetaceae</taxon>
        <taxon>Phycomyces</taxon>
    </lineage>
</organism>
<dbReference type="PROSITE" id="PS00107">
    <property type="entry name" value="PROTEIN_KINASE_ATP"/>
    <property type="match status" value="1"/>
</dbReference>
<feature type="domain" description="Calponin-homology (CH)" evidence="11">
    <location>
        <begin position="28"/>
        <end position="133"/>
    </location>
</feature>
<dbReference type="PROSITE" id="PS00479">
    <property type="entry name" value="ZF_DAG_PE_1"/>
    <property type="match status" value="1"/>
</dbReference>
<name>A0ABR3AMF0_PHYBL</name>
<feature type="compositionally biased region" description="Basic and acidic residues" evidence="9">
    <location>
        <begin position="221"/>
        <end position="235"/>
    </location>
</feature>
<evidence type="ECO:0000313" key="13">
    <source>
        <dbReference type="EMBL" id="KAL0077981.1"/>
    </source>
</evidence>
<keyword evidence="1" id="KW-0723">Serine/threonine-protein kinase</keyword>
<dbReference type="InterPro" id="IPR011009">
    <property type="entry name" value="Kinase-like_dom_sf"/>
</dbReference>
<dbReference type="PROSITE" id="PS50021">
    <property type="entry name" value="CH"/>
    <property type="match status" value="1"/>
</dbReference>
<evidence type="ECO:0000259" key="11">
    <source>
        <dbReference type="PROSITE" id="PS50021"/>
    </source>
</evidence>
<evidence type="ECO:0000259" key="12">
    <source>
        <dbReference type="PROSITE" id="PS50081"/>
    </source>
</evidence>
<dbReference type="InterPro" id="IPR017441">
    <property type="entry name" value="Protein_kinase_ATP_BS"/>
</dbReference>
<dbReference type="InterPro" id="IPR008271">
    <property type="entry name" value="Ser/Thr_kinase_AS"/>
</dbReference>
<evidence type="ECO:0000259" key="10">
    <source>
        <dbReference type="PROSITE" id="PS50011"/>
    </source>
</evidence>
<feature type="compositionally biased region" description="Polar residues" evidence="9">
    <location>
        <begin position="342"/>
        <end position="353"/>
    </location>
</feature>
<dbReference type="SMART" id="SM00220">
    <property type="entry name" value="S_TKc"/>
    <property type="match status" value="1"/>
</dbReference>
<feature type="region of interest" description="Disordered" evidence="9">
    <location>
        <begin position="290"/>
        <end position="380"/>
    </location>
</feature>
<feature type="region of interest" description="Disordered" evidence="9">
    <location>
        <begin position="658"/>
        <end position="716"/>
    </location>
</feature>
<keyword evidence="3" id="KW-0479">Metal-binding</keyword>
<dbReference type="SUPFAM" id="SSF56112">
    <property type="entry name" value="Protein kinase-like (PK-like)"/>
    <property type="match status" value="1"/>
</dbReference>
<dbReference type="PANTHER" id="PTHR48016:SF4">
    <property type="entry name" value="PROTEIN KINASE DOMAIN-CONTAINING PROTEIN"/>
    <property type="match status" value="1"/>
</dbReference>
<dbReference type="PANTHER" id="PTHR48016">
    <property type="entry name" value="MAP KINASE KINASE KINASE SSK2-RELATED-RELATED"/>
    <property type="match status" value="1"/>
</dbReference>
<accession>A0ABR3AMF0</accession>
<evidence type="ECO:0000313" key="14">
    <source>
        <dbReference type="Proteomes" id="UP001448207"/>
    </source>
</evidence>
<dbReference type="InterPro" id="IPR050538">
    <property type="entry name" value="MAP_kinase_kinase_kinase"/>
</dbReference>
<dbReference type="Pfam" id="PF00307">
    <property type="entry name" value="CH"/>
    <property type="match status" value="1"/>
</dbReference>
<dbReference type="SMART" id="SM00033">
    <property type="entry name" value="CH"/>
    <property type="match status" value="1"/>
</dbReference>
<dbReference type="PROSITE" id="PS50011">
    <property type="entry name" value="PROTEIN_KINASE_DOM"/>
    <property type="match status" value="1"/>
</dbReference>
<evidence type="ECO:0000256" key="4">
    <source>
        <dbReference type="ARBA" id="ARBA00022741"/>
    </source>
</evidence>
<keyword evidence="7 8" id="KW-0067">ATP-binding</keyword>
<reference evidence="13 14" key="1">
    <citation type="submission" date="2024-04" db="EMBL/GenBank/DDBJ databases">
        <title>Symmetric and asymmetric DNA N6-adenine methylation regulates different biological responses in Mucorales.</title>
        <authorList>
            <consortium name="Lawrence Berkeley National Laboratory"/>
            <person name="Lax C."/>
            <person name="Mondo S.J."/>
            <person name="Osorio-Concepcion M."/>
            <person name="Muszewska A."/>
            <person name="Corrochano-Luque M."/>
            <person name="Gutierrez G."/>
            <person name="Riley R."/>
            <person name="Lipzen A."/>
            <person name="Guo J."/>
            <person name="Hundley H."/>
            <person name="Amirebrahimi M."/>
            <person name="Ng V."/>
            <person name="Lorenzo-Gutierrez D."/>
            <person name="Binder U."/>
            <person name="Yang J."/>
            <person name="Song Y."/>
            <person name="Canovas D."/>
            <person name="Navarro E."/>
            <person name="Freitag M."/>
            <person name="Gabaldon T."/>
            <person name="Grigoriev I.V."/>
            <person name="Corrochano L.M."/>
            <person name="Nicolas F.E."/>
            <person name="Garre V."/>
        </authorList>
    </citation>
    <scope>NUCLEOTIDE SEQUENCE [LARGE SCALE GENOMIC DNA]</scope>
    <source>
        <strain evidence="13 14">L51</strain>
    </source>
</reference>
<protein>
    <submittedName>
        <fullName evidence="13">Kinase-like domain-containing protein</fullName>
    </submittedName>
</protein>
<dbReference type="PRINTS" id="PR00888">
    <property type="entry name" value="SM22CALPONIN"/>
</dbReference>
<keyword evidence="5" id="KW-0418">Kinase</keyword>
<dbReference type="InterPro" id="IPR036872">
    <property type="entry name" value="CH_dom_sf"/>
</dbReference>
<feature type="compositionally biased region" description="Polar residues" evidence="9">
    <location>
        <begin position="152"/>
        <end position="170"/>
    </location>
</feature>
<sequence>MTAYSHKSKLSSYSADRRCDQLRDEQHKRNQIAAQSFIETTLGSLLDSDNLHKELQDGILLCEVINRIRPGAVRSVSRKNVPFVKMQNIGLFLQAAHELGLQSSELFQTVDLYEAKDMIAVTNTILTLARVNAKHQPSADHLMAHFQTGKSMLLSSNNPTSSKEQSTKQPSVRYRRATDVRKVFNVEPSILSDKKTNQHHIKETKHETPSPSPSPSIIGSTKDHTNYQKKEIKDENENDTLRATLRLTIPATNPTKNSAKLSSDSGYSTLNRPPSMILESLAETPTKKMLTKPAMLTKQQSSPLLSVPIDPKKNSLKSSGPSISNSNSDNTPGESLAPSPGQPSRSTPMNSLPRQHLKRKTSQSIHSRASRSEASLVHSTSIKRPDNIKVVLRKEDGSIEAHYQLGNSIGKGQFGTVYRALDMQTGEIVAIKRIKVENVDMDNDIMLEVELLKSMASSSIVRYIGFVRDEEHLNIVLEYAENGSLLSTLKAFGSLPEKLVGSFTHKILTGLNYLHAHDVVHRDLKAANILTTKTGEVKLTDFGVSFNLRLKQDEADILAGTPYWMAPEIIELEGASTKSDIWSLGCTIVELLTGKPPYANLISMSALYHIVEDDHPPLPTTLSKPLKDFLLACFQKNPSNRPTAKELLQHPWMIPLAKLHPPRPSPQSTKRSSVAIKPITPSPLPSPSPSPSPGASEVKGEQKIPSHPPLSYRSQTCPELDLGQLTDDKNLLDMSYILEYIKSNPIMDTQRAYIETKTITKHQFVKSNFETAIVCKVCQVAVKRHAVCCVACVMICHDKCESSAGGCSSLPSPQVEYPESTASKANTNKPSKFSKIVANIKKNNRSTTDLSITSSDHHQSVHQSRPVSTDRLVGMTTDHDGESRRWWDRFV</sequence>
<keyword evidence="2" id="KW-0808">Transferase</keyword>
<dbReference type="Pfam" id="PF00069">
    <property type="entry name" value="Pkinase"/>
    <property type="match status" value="1"/>
</dbReference>
<feature type="domain" description="Protein kinase" evidence="10">
    <location>
        <begin position="403"/>
        <end position="653"/>
    </location>
</feature>
<dbReference type="EMBL" id="JBCLYO010000026">
    <property type="protein sequence ID" value="KAL0077981.1"/>
    <property type="molecule type" value="Genomic_DNA"/>
</dbReference>
<dbReference type="SUPFAM" id="SSF57889">
    <property type="entry name" value="Cysteine-rich domain"/>
    <property type="match status" value="1"/>
</dbReference>
<dbReference type="InterPro" id="IPR002219">
    <property type="entry name" value="PKC_DAG/PE"/>
</dbReference>
<dbReference type="InterPro" id="IPR000719">
    <property type="entry name" value="Prot_kinase_dom"/>
</dbReference>
<dbReference type="CDD" id="cd06627">
    <property type="entry name" value="STKc_Cdc7_like"/>
    <property type="match status" value="1"/>
</dbReference>
<comment type="caution">
    <text evidence="13">The sequence shown here is derived from an EMBL/GenBank/DDBJ whole genome shotgun (WGS) entry which is preliminary data.</text>
</comment>
<dbReference type="PROSITE" id="PS00108">
    <property type="entry name" value="PROTEIN_KINASE_ST"/>
    <property type="match status" value="1"/>
</dbReference>
<proteinExistence type="predicted"/>
<feature type="compositionally biased region" description="Pro residues" evidence="9">
    <location>
        <begin position="680"/>
        <end position="692"/>
    </location>
</feature>
<feature type="domain" description="Phorbol-ester/DAG-type" evidence="12">
    <location>
        <begin position="761"/>
        <end position="807"/>
    </location>
</feature>
<dbReference type="Gene3D" id="3.30.60.20">
    <property type="match status" value="1"/>
</dbReference>
<keyword evidence="14" id="KW-1185">Reference proteome</keyword>
<evidence type="ECO:0000256" key="7">
    <source>
        <dbReference type="ARBA" id="ARBA00022840"/>
    </source>
</evidence>
<dbReference type="Gene3D" id="1.10.418.10">
    <property type="entry name" value="Calponin-like domain"/>
    <property type="match status" value="1"/>
</dbReference>
<dbReference type="InterPro" id="IPR001715">
    <property type="entry name" value="CH_dom"/>
</dbReference>
<feature type="compositionally biased region" description="Low complexity" evidence="9">
    <location>
        <begin position="316"/>
        <end position="330"/>
    </location>
</feature>